<evidence type="ECO:0000313" key="2">
    <source>
        <dbReference type="Proteomes" id="UP000537729"/>
    </source>
</evidence>
<protein>
    <submittedName>
        <fullName evidence="1">Uncharacterized protein</fullName>
    </submittedName>
</protein>
<comment type="caution">
    <text evidence="1">The sequence shown here is derived from an EMBL/GenBank/DDBJ whole genome shotgun (WGS) entry which is preliminary data.</text>
</comment>
<evidence type="ECO:0000313" key="1">
    <source>
        <dbReference type="EMBL" id="NMY09168.1"/>
    </source>
</evidence>
<gene>
    <name evidence="1" type="ORF">HBO38_12060</name>
</gene>
<accession>A0A7Y1A4Y6</accession>
<dbReference type="AlphaFoldDB" id="A0A7Y1A4Y6"/>
<dbReference type="RefSeq" id="WP_169884284.1">
    <property type="nucleotide sequence ID" value="NZ_JAAQWG010000015.1"/>
</dbReference>
<sequence>MRYADIAGQQDYHAAVTEYVIETYGEQVALQFPDVADTVWQSILMGMPEGLCWISVLSNHRLPLPDKEKNQ</sequence>
<dbReference type="Proteomes" id="UP000537729">
    <property type="component" value="Unassembled WGS sequence"/>
</dbReference>
<reference evidence="1 2" key="1">
    <citation type="journal article" date="2020" name="Front. Microbiol.">
        <title>Genetic Organization of the aprX-lipA2 Operon Affects the Proteolytic Potential of Pseudomonas Species in Milk.</title>
        <authorList>
            <person name="Maier C."/>
            <person name="Huptas C."/>
            <person name="von Neubeck M."/>
            <person name="Scherer S."/>
            <person name="Wenning M."/>
            <person name="Lucking G."/>
        </authorList>
    </citation>
    <scope>NUCLEOTIDE SEQUENCE [LARGE SCALE GENOMIC DNA]</scope>
    <source>
        <strain evidence="1 2">DSM 16272</strain>
    </source>
</reference>
<name>A0A7Y1A4Y6_PSEVE</name>
<proteinExistence type="predicted"/>
<dbReference type="EMBL" id="JAAQWG010000015">
    <property type="protein sequence ID" value="NMY09168.1"/>
    <property type="molecule type" value="Genomic_DNA"/>
</dbReference>
<organism evidence="1 2">
    <name type="scientific">Pseudomonas veronii</name>
    <dbReference type="NCBI Taxonomy" id="76761"/>
    <lineage>
        <taxon>Bacteria</taxon>
        <taxon>Pseudomonadati</taxon>
        <taxon>Pseudomonadota</taxon>
        <taxon>Gammaproteobacteria</taxon>
        <taxon>Pseudomonadales</taxon>
        <taxon>Pseudomonadaceae</taxon>
        <taxon>Pseudomonas</taxon>
    </lineage>
</organism>